<dbReference type="GO" id="GO:0009360">
    <property type="term" value="C:DNA polymerase III complex"/>
    <property type="evidence" value="ECO:0007669"/>
    <property type="project" value="InterPro"/>
</dbReference>
<dbReference type="InterPro" id="IPR027417">
    <property type="entry name" value="P-loop_NTPase"/>
</dbReference>
<accession>A0A0A2TBC0</accession>
<evidence type="ECO:0000256" key="6">
    <source>
        <dbReference type="ARBA" id="ARBA00022932"/>
    </source>
</evidence>
<sequence>MVYFEALKQIKQKQFDSVYLIYGTESYLVQDIQQAIVQYGLTEEEQEVNLSVYDLEEFPIQEVVMDAETFPFFGERKILLCKNASLFKAKPDKMQVEHDMSVLQQYLTEPVDYSVLVFIAPYEKVDERKKVIKQIKQQGKVIPCQSLKEHEMTDWIQSIARELHINIESPALDVFIQENGTNLMAVRNEIQKMALYVGDGGTITKEIAEMLAAHNPQASALKLVDAVMNQNVERAILLYKDLEKQNEEPIALLALLASQFRLIYQSKLLKQKGYTQNQMAQQIKAHPFAIKMALKRERGFSDGQLAQITQLLTEADASMKQGRMEKNLSFELLLYELIHVKKNKK</sequence>
<feature type="domain" description="DNA polymerase III delta N-terminal" evidence="9">
    <location>
        <begin position="19"/>
        <end position="145"/>
    </location>
</feature>
<dbReference type="SUPFAM" id="SSF48019">
    <property type="entry name" value="post-AAA+ oligomerization domain-like"/>
    <property type="match status" value="1"/>
</dbReference>
<dbReference type="Gene3D" id="3.40.50.300">
    <property type="entry name" value="P-loop containing nucleotide triphosphate hydrolases"/>
    <property type="match status" value="1"/>
</dbReference>
<evidence type="ECO:0000256" key="2">
    <source>
        <dbReference type="ARBA" id="ARBA00017703"/>
    </source>
</evidence>
<evidence type="ECO:0000256" key="3">
    <source>
        <dbReference type="ARBA" id="ARBA00022679"/>
    </source>
</evidence>
<evidence type="ECO:0000256" key="5">
    <source>
        <dbReference type="ARBA" id="ARBA00022705"/>
    </source>
</evidence>
<dbReference type="Gene3D" id="1.10.8.60">
    <property type="match status" value="1"/>
</dbReference>
<dbReference type="AlphaFoldDB" id="A0A0A2TBC0"/>
<feature type="domain" description="DNA polymerase III delta subunit-like C-terminal" evidence="10">
    <location>
        <begin position="220"/>
        <end position="336"/>
    </location>
</feature>
<keyword evidence="12" id="KW-1185">Reference proteome</keyword>
<dbReference type="GO" id="GO:0006261">
    <property type="term" value="P:DNA-templated DNA replication"/>
    <property type="evidence" value="ECO:0007669"/>
    <property type="project" value="TreeGrafter"/>
</dbReference>
<dbReference type="InterPro" id="IPR048466">
    <property type="entry name" value="DNA_pol3_delta-like_C"/>
</dbReference>
<dbReference type="InterPro" id="IPR005790">
    <property type="entry name" value="DNA_polIII_delta"/>
</dbReference>
<keyword evidence="4" id="KW-0548">Nucleotidyltransferase</keyword>
<dbReference type="InterPro" id="IPR010372">
    <property type="entry name" value="DNA_pol3_delta_N"/>
</dbReference>
<dbReference type="Pfam" id="PF21694">
    <property type="entry name" value="DNA_pol3_delta_C"/>
    <property type="match status" value="1"/>
</dbReference>
<dbReference type="NCBIfam" id="TIGR01128">
    <property type="entry name" value="holA"/>
    <property type="match status" value="1"/>
</dbReference>
<dbReference type="OrthoDB" id="9775929at2"/>
<dbReference type="STRING" id="1385514.N782_07135"/>
<protein>
    <recommendedName>
        <fullName evidence="2">DNA polymerase III subunit delta</fullName>
        <ecNumber evidence="1">2.7.7.7</ecNumber>
    </recommendedName>
</protein>
<dbReference type="PANTHER" id="PTHR34388:SF1">
    <property type="entry name" value="DNA POLYMERASE III SUBUNIT DELTA"/>
    <property type="match status" value="1"/>
</dbReference>
<dbReference type="EMBL" id="AVBF01000017">
    <property type="protein sequence ID" value="KGP73137.1"/>
    <property type="molecule type" value="Genomic_DNA"/>
</dbReference>
<dbReference type="Proteomes" id="UP000030147">
    <property type="component" value="Unassembled WGS sequence"/>
</dbReference>
<evidence type="ECO:0000313" key="11">
    <source>
        <dbReference type="EMBL" id="KGP73137.1"/>
    </source>
</evidence>
<evidence type="ECO:0000256" key="7">
    <source>
        <dbReference type="ARBA" id="ARBA00034754"/>
    </source>
</evidence>
<evidence type="ECO:0000256" key="4">
    <source>
        <dbReference type="ARBA" id="ARBA00022695"/>
    </source>
</evidence>
<gene>
    <name evidence="11" type="ORF">N782_07135</name>
</gene>
<organism evidence="11 12">
    <name type="scientific">Pontibacillus yanchengensis Y32</name>
    <dbReference type="NCBI Taxonomy" id="1385514"/>
    <lineage>
        <taxon>Bacteria</taxon>
        <taxon>Bacillati</taxon>
        <taxon>Bacillota</taxon>
        <taxon>Bacilli</taxon>
        <taxon>Bacillales</taxon>
        <taxon>Bacillaceae</taxon>
        <taxon>Pontibacillus</taxon>
    </lineage>
</organism>
<proteinExistence type="inferred from homology"/>
<dbReference type="Pfam" id="PF06144">
    <property type="entry name" value="DNA_pol3_delta"/>
    <property type="match status" value="1"/>
</dbReference>
<dbReference type="eggNOG" id="COG1466">
    <property type="taxonomic scope" value="Bacteria"/>
</dbReference>
<evidence type="ECO:0000256" key="8">
    <source>
        <dbReference type="ARBA" id="ARBA00049244"/>
    </source>
</evidence>
<reference evidence="11 12" key="1">
    <citation type="journal article" date="2015" name="Stand. Genomic Sci.">
        <title>High quality draft genome sequence of the moderately halophilic bacterium Pontibacillus yanchengensis Y32(T) and comparison among Pontibacillus genomes.</title>
        <authorList>
            <person name="Huang J."/>
            <person name="Qiao Z.X."/>
            <person name="Tang J.W."/>
            <person name="Wang G."/>
        </authorList>
    </citation>
    <scope>NUCLEOTIDE SEQUENCE [LARGE SCALE GENOMIC DNA]</scope>
    <source>
        <strain evidence="11 12">Y32</strain>
    </source>
</reference>
<keyword evidence="3" id="KW-0808">Transferase</keyword>
<evidence type="ECO:0000259" key="9">
    <source>
        <dbReference type="Pfam" id="PF06144"/>
    </source>
</evidence>
<name>A0A0A2TBC0_9BACI</name>
<keyword evidence="5" id="KW-0235">DNA replication</keyword>
<evidence type="ECO:0000259" key="10">
    <source>
        <dbReference type="Pfam" id="PF21694"/>
    </source>
</evidence>
<comment type="caution">
    <text evidence="11">The sequence shown here is derived from an EMBL/GenBank/DDBJ whole genome shotgun (WGS) entry which is preliminary data.</text>
</comment>
<keyword evidence="6" id="KW-0239">DNA-directed DNA polymerase</keyword>
<comment type="catalytic activity">
    <reaction evidence="8">
        <text>DNA(n) + a 2'-deoxyribonucleoside 5'-triphosphate = DNA(n+1) + diphosphate</text>
        <dbReference type="Rhea" id="RHEA:22508"/>
        <dbReference type="Rhea" id="RHEA-COMP:17339"/>
        <dbReference type="Rhea" id="RHEA-COMP:17340"/>
        <dbReference type="ChEBI" id="CHEBI:33019"/>
        <dbReference type="ChEBI" id="CHEBI:61560"/>
        <dbReference type="ChEBI" id="CHEBI:173112"/>
        <dbReference type="EC" id="2.7.7.7"/>
    </reaction>
</comment>
<dbReference type="InterPro" id="IPR008921">
    <property type="entry name" value="DNA_pol3_clamp-load_cplx_C"/>
</dbReference>
<dbReference type="GO" id="GO:0003887">
    <property type="term" value="F:DNA-directed DNA polymerase activity"/>
    <property type="evidence" value="ECO:0007669"/>
    <property type="project" value="UniProtKB-KW"/>
</dbReference>
<dbReference type="RefSeq" id="WP_036818261.1">
    <property type="nucleotide sequence ID" value="NZ_AVBF01000017.1"/>
</dbReference>
<evidence type="ECO:0000313" key="12">
    <source>
        <dbReference type="Proteomes" id="UP000030147"/>
    </source>
</evidence>
<dbReference type="Gene3D" id="1.20.272.10">
    <property type="match status" value="1"/>
</dbReference>
<dbReference type="PANTHER" id="PTHR34388">
    <property type="entry name" value="DNA POLYMERASE III SUBUNIT DELTA"/>
    <property type="match status" value="1"/>
</dbReference>
<dbReference type="GO" id="GO:0003677">
    <property type="term" value="F:DNA binding"/>
    <property type="evidence" value="ECO:0007669"/>
    <property type="project" value="InterPro"/>
</dbReference>
<dbReference type="SUPFAM" id="SSF52540">
    <property type="entry name" value="P-loop containing nucleoside triphosphate hydrolases"/>
    <property type="match status" value="1"/>
</dbReference>
<comment type="similarity">
    <text evidence="7">Belongs to the DNA polymerase HolA subunit family.</text>
</comment>
<dbReference type="EC" id="2.7.7.7" evidence="1"/>
<evidence type="ECO:0000256" key="1">
    <source>
        <dbReference type="ARBA" id="ARBA00012417"/>
    </source>
</evidence>